<gene>
    <name evidence="1" type="ORF">S01H4_52054</name>
</gene>
<dbReference type="InterPro" id="IPR027417">
    <property type="entry name" value="P-loop_NTPase"/>
</dbReference>
<name>X1CPS7_9ZZZZ</name>
<comment type="caution">
    <text evidence="1">The sequence shown here is derived from an EMBL/GenBank/DDBJ whole genome shotgun (WGS) entry which is preliminary data.</text>
</comment>
<organism evidence="1">
    <name type="scientific">marine sediment metagenome</name>
    <dbReference type="NCBI Taxonomy" id="412755"/>
    <lineage>
        <taxon>unclassified sequences</taxon>
        <taxon>metagenomes</taxon>
        <taxon>ecological metagenomes</taxon>
    </lineage>
</organism>
<reference evidence="1" key="1">
    <citation type="journal article" date="2014" name="Front. Microbiol.">
        <title>High frequency of phylogenetically diverse reductive dehalogenase-homologous genes in deep subseafloor sedimentary metagenomes.</title>
        <authorList>
            <person name="Kawai M."/>
            <person name="Futagami T."/>
            <person name="Toyoda A."/>
            <person name="Takaki Y."/>
            <person name="Nishi S."/>
            <person name="Hori S."/>
            <person name="Arai W."/>
            <person name="Tsubouchi T."/>
            <person name="Morono Y."/>
            <person name="Uchiyama I."/>
            <person name="Ito T."/>
            <person name="Fujiyama A."/>
            <person name="Inagaki F."/>
            <person name="Takami H."/>
        </authorList>
    </citation>
    <scope>NUCLEOTIDE SEQUENCE</scope>
    <source>
        <strain evidence="1">Expedition CK06-06</strain>
    </source>
</reference>
<protein>
    <submittedName>
        <fullName evidence="1">Uncharacterized protein</fullName>
    </submittedName>
</protein>
<proteinExistence type="predicted"/>
<dbReference type="Gene3D" id="3.40.50.300">
    <property type="entry name" value="P-loop containing nucleotide triphosphate hydrolases"/>
    <property type="match status" value="1"/>
</dbReference>
<accession>X1CPS7</accession>
<sequence>HDLNDENTTAIQEFCSVEGIDMVGLIPFDPEVTKAMVDGHPVVEYAPDSPASEAIKATWERLISLFY</sequence>
<dbReference type="SUPFAM" id="SSF52540">
    <property type="entry name" value="P-loop containing nucleoside triphosphate hydrolases"/>
    <property type="match status" value="1"/>
</dbReference>
<dbReference type="AlphaFoldDB" id="X1CPS7"/>
<evidence type="ECO:0000313" key="1">
    <source>
        <dbReference type="EMBL" id="GAH09807.1"/>
    </source>
</evidence>
<dbReference type="EMBL" id="BART01029699">
    <property type="protein sequence ID" value="GAH09807.1"/>
    <property type="molecule type" value="Genomic_DNA"/>
</dbReference>
<feature type="non-terminal residue" evidence="1">
    <location>
        <position position="1"/>
    </location>
</feature>